<dbReference type="RefSeq" id="WP_280656248.1">
    <property type="nucleotide sequence ID" value="NZ_JANQDO010000008.1"/>
</dbReference>
<evidence type="ECO:0000313" key="2">
    <source>
        <dbReference type="EMBL" id="MDH6055416.1"/>
    </source>
</evidence>
<proteinExistence type="predicted"/>
<reference evidence="2 3" key="1">
    <citation type="journal article" date="2023" name="J. Phycol.">
        <title>Chrysosporum ovalisporum is synonymous with the true-branching cyanobacterium Umezakia natans (Nostocales/Aphanizomenonaceae).</title>
        <authorList>
            <person name="McGregor G.B."/>
            <person name="Sendall B.C."/>
            <person name="Niiyama Y."/>
            <person name="Tuji A."/>
            <person name="Willis A."/>
        </authorList>
    </citation>
    <scope>NUCLEOTIDE SEQUENCE [LARGE SCALE GENOMIC DNA]</scope>
    <source>
        <strain evidence="2 3">FSS-43</strain>
    </source>
</reference>
<dbReference type="Proteomes" id="UP001159371">
    <property type="component" value="Unassembled WGS sequence"/>
</dbReference>
<evidence type="ECO:0000256" key="1">
    <source>
        <dbReference type="SAM" id="MobiDB-lite"/>
    </source>
</evidence>
<comment type="caution">
    <text evidence="2">The sequence shown here is derived from an EMBL/GenBank/DDBJ whole genome shotgun (WGS) entry which is preliminary data.</text>
</comment>
<organism evidence="2 3">
    <name type="scientific">Umezakia ovalisporum FSS-43</name>
    <dbReference type="NCBI Taxonomy" id="2740520"/>
    <lineage>
        <taxon>Bacteria</taxon>
        <taxon>Bacillati</taxon>
        <taxon>Cyanobacteriota</taxon>
        <taxon>Cyanophyceae</taxon>
        <taxon>Nostocales</taxon>
        <taxon>Nodulariaceae</taxon>
        <taxon>Umezakia</taxon>
    </lineage>
</organism>
<feature type="non-terminal residue" evidence="2">
    <location>
        <position position="1"/>
    </location>
</feature>
<evidence type="ECO:0008006" key="4">
    <source>
        <dbReference type="Google" id="ProtNLM"/>
    </source>
</evidence>
<sequence>YRIMPQNNEVESAQALISIKPDYFWALMDSLIDDGYLPTENILVLKTNNQNVEMTVKEGNRRIAALKIILGYIILPSNIVPSHIENKINSLSQQWRDNNNNVPCSIFEAAESNLVDKIVTLAHGKGEKAGRFQWSAVARARHNRDASKNKETALDLLEKFLVNTKNITINQKERWSGDYPLSVLDEAIKRSATRFGASNSPDLAKKYPSIQYVNELNELIKDIGLEEVRFETIREKDKDFLSKYNIPSVSQPSSSNSPSNQTTPSGTSTSGSTSTSTSTSTTKGTAHALNDPKSVTNLLRNFRPVGSNRDKIETLRKEMLKLKISDTPLSFCFLLRSMFEISAKAYCQDHSSSGLSATKSSGEDKKLIDVLREITRHITNNNSDKAKLKELHGSLTELGKPDGILSVTSLNQLIHHPTFSLSPSDISTIFNNVFPLLKQMNS</sequence>
<evidence type="ECO:0000313" key="3">
    <source>
        <dbReference type="Proteomes" id="UP001159371"/>
    </source>
</evidence>
<dbReference type="EMBL" id="JANQDO010000008">
    <property type="protein sequence ID" value="MDH6055416.1"/>
    <property type="molecule type" value="Genomic_DNA"/>
</dbReference>
<feature type="compositionally biased region" description="Low complexity" evidence="1">
    <location>
        <begin position="250"/>
        <end position="282"/>
    </location>
</feature>
<feature type="region of interest" description="Disordered" evidence="1">
    <location>
        <begin position="245"/>
        <end position="300"/>
    </location>
</feature>
<protein>
    <recommendedName>
        <fullName evidence="4">ParB/Sulfiredoxin domain-containing protein</fullName>
    </recommendedName>
</protein>
<accession>A0ABT6JZK5</accession>
<keyword evidence="3" id="KW-1185">Reference proteome</keyword>
<name>A0ABT6JZK5_9CYAN</name>
<gene>
    <name evidence="2" type="ORF">NWP19_01055</name>
</gene>